<sequence length="167" mass="17804">MKKIIGTVVFALAITGVSTSVSASSSDEYTPSVKNIDKVEYIDGEQVEVNGVELTVEEIPSASMGVYATGKRNAKVIAKKPLFAKWYATATSDATYKQKEISAKVRAYKGNGVQLGGTKSQTVKNSTYAAATVYPGSAIGPTAFAIGNHGFIRSGYVDWFPQTKKSF</sequence>
<dbReference type="RefSeq" id="WP_061802776.1">
    <property type="nucleotide sequence ID" value="NZ_FOXX01000003.1"/>
</dbReference>
<feature type="chain" id="PRO_5047473021" evidence="1">
    <location>
        <begin position="24"/>
        <end position="167"/>
    </location>
</feature>
<evidence type="ECO:0000313" key="2">
    <source>
        <dbReference type="EMBL" id="SFQ46148.1"/>
    </source>
</evidence>
<accession>A0A1I5YPH8</accession>
<dbReference type="Proteomes" id="UP000182762">
    <property type="component" value="Unassembled WGS sequence"/>
</dbReference>
<name>A0A1I5YPH8_9BACI</name>
<dbReference type="EMBL" id="FOXX01000003">
    <property type="protein sequence ID" value="SFQ46148.1"/>
    <property type="molecule type" value="Genomic_DNA"/>
</dbReference>
<feature type="signal peptide" evidence="1">
    <location>
        <begin position="1"/>
        <end position="23"/>
    </location>
</feature>
<protein>
    <submittedName>
        <fullName evidence="2">Uncharacterized protein</fullName>
    </submittedName>
</protein>
<comment type="caution">
    <text evidence="2">The sequence shown here is derived from an EMBL/GenBank/DDBJ whole genome shotgun (WGS) entry which is preliminary data.</text>
</comment>
<gene>
    <name evidence="2" type="ORF">SAMN02745910_01465</name>
</gene>
<keyword evidence="1" id="KW-0732">Signal</keyword>
<evidence type="ECO:0000313" key="3">
    <source>
        <dbReference type="Proteomes" id="UP000182762"/>
    </source>
</evidence>
<proteinExistence type="predicted"/>
<keyword evidence="3" id="KW-1185">Reference proteome</keyword>
<organism evidence="2 3">
    <name type="scientific">Priestia endophytica DSM 13796</name>
    <dbReference type="NCBI Taxonomy" id="1121089"/>
    <lineage>
        <taxon>Bacteria</taxon>
        <taxon>Bacillati</taxon>
        <taxon>Bacillota</taxon>
        <taxon>Bacilli</taxon>
        <taxon>Bacillales</taxon>
        <taxon>Bacillaceae</taxon>
        <taxon>Priestia</taxon>
    </lineage>
</organism>
<evidence type="ECO:0000256" key="1">
    <source>
        <dbReference type="SAM" id="SignalP"/>
    </source>
</evidence>
<reference evidence="2 3" key="1">
    <citation type="submission" date="2016-10" db="EMBL/GenBank/DDBJ databases">
        <authorList>
            <person name="Varghese N."/>
            <person name="Submissions S."/>
        </authorList>
    </citation>
    <scope>NUCLEOTIDE SEQUENCE [LARGE SCALE GENOMIC DNA]</scope>
    <source>
        <strain evidence="2 3">DSM 13796</strain>
    </source>
</reference>
<dbReference type="GeneID" id="93710179"/>